<reference evidence="2 3" key="1">
    <citation type="submission" date="2019-09" db="EMBL/GenBank/DDBJ databases">
        <title>Bird 10,000 Genomes (B10K) Project - Family phase.</title>
        <authorList>
            <person name="Zhang G."/>
        </authorList>
    </citation>
    <scope>NUCLEOTIDE SEQUENCE [LARGE SCALE GENOMIC DNA]</scope>
    <source>
        <strain evidence="2">B10K-DU-009-16</strain>
        <tissue evidence="2">Muscle</tissue>
    </source>
</reference>
<dbReference type="AlphaFoldDB" id="A0A7L4BPP5"/>
<gene>
    <name evidence="2" type="primary">Isg20l2</name>
    <name evidence="2" type="ORF">PHASIM_R14688</name>
</gene>
<accession>A0A7L4BPP5</accession>
<feature type="region of interest" description="Disordered" evidence="1">
    <location>
        <begin position="1"/>
        <end position="106"/>
    </location>
</feature>
<feature type="non-terminal residue" evidence="2">
    <location>
        <position position="138"/>
    </location>
</feature>
<dbReference type="Gene3D" id="3.30.420.10">
    <property type="entry name" value="Ribonuclease H-like superfamily/Ribonuclease H"/>
    <property type="match status" value="1"/>
</dbReference>
<dbReference type="EMBL" id="VZZW01009805">
    <property type="protein sequence ID" value="NXW39496.1"/>
    <property type="molecule type" value="Genomic_DNA"/>
</dbReference>
<dbReference type="Proteomes" id="UP000556165">
    <property type="component" value="Unassembled WGS sequence"/>
</dbReference>
<evidence type="ECO:0000313" key="3">
    <source>
        <dbReference type="Proteomes" id="UP000556165"/>
    </source>
</evidence>
<evidence type="ECO:0000256" key="1">
    <source>
        <dbReference type="SAM" id="MobiDB-lite"/>
    </source>
</evidence>
<feature type="compositionally biased region" description="Low complexity" evidence="1">
    <location>
        <begin position="1"/>
        <end position="74"/>
    </location>
</feature>
<evidence type="ECO:0000313" key="2">
    <source>
        <dbReference type="EMBL" id="NXW39496.1"/>
    </source>
</evidence>
<dbReference type="GO" id="GO:0003676">
    <property type="term" value="F:nucleic acid binding"/>
    <property type="evidence" value="ECO:0007669"/>
    <property type="project" value="InterPro"/>
</dbReference>
<protein>
    <submittedName>
        <fullName evidence="2">I20L2 protein</fullName>
    </submittedName>
</protein>
<sequence>AATRTPAAAKQTPTTASRTPTATNRPPAAASRAPTAASRTPTATTRPPAATTRPPASVTASSTAVTQPTTATQNGSPIPKGTNPKASACGTAKRNQKAPSLPPQPSKMVAIDCEMVGTGPGGRISDLARCSIVNYHGD</sequence>
<comment type="caution">
    <text evidence="2">The sequence shown here is derived from an EMBL/GenBank/DDBJ whole genome shotgun (WGS) entry which is preliminary data.</text>
</comment>
<dbReference type="InterPro" id="IPR036397">
    <property type="entry name" value="RNaseH_sf"/>
</dbReference>
<organism evidence="2 3">
    <name type="scientific">Phaetusa simplex</name>
    <name type="common">large-billed tern</name>
    <dbReference type="NCBI Taxonomy" id="297813"/>
    <lineage>
        <taxon>Eukaryota</taxon>
        <taxon>Metazoa</taxon>
        <taxon>Chordata</taxon>
        <taxon>Craniata</taxon>
        <taxon>Vertebrata</taxon>
        <taxon>Euteleostomi</taxon>
        <taxon>Archelosauria</taxon>
        <taxon>Archosauria</taxon>
        <taxon>Dinosauria</taxon>
        <taxon>Saurischia</taxon>
        <taxon>Theropoda</taxon>
        <taxon>Coelurosauria</taxon>
        <taxon>Aves</taxon>
        <taxon>Neognathae</taxon>
        <taxon>Neoaves</taxon>
        <taxon>Charadriiformes</taxon>
        <taxon>Laridae</taxon>
        <taxon>Phaetusa</taxon>
    </lineage>
</organism>
<proteinExistence type="predicted"/>
<feature type="non-terminal residue" evidence="2">
    <location>
        <position position="1"/>
    </location>
</feature>
<name>A0A7L4BPP5_9CHAR</name>
<keyword evidence="3" id="KW-1185">Reference proteome</keyword>